<dbReference type="Gene3D" id="3.40.50.150">
    <property type="entry name" value="Vaccinia Virus protein VP39"/>
    <property type="match status" value="1"/>
</dbReference>
<dbReference type="Pfam" id="PF01596">
    <property type="entry name" value="Methyltransf_3"/>
    <property type="match status" value="1"/>
</dbReference>
<evidence type="ECO:0000256" key="3">
    <source>
        <dbReference type="ARBA" id="ARBA00022691"/>
    </source>
</evidence>
<dbReference type="PROSITE" id="PS51682">
    <property type="entry name" value="SAM_OMT_I"/>
    <property type="match status" value="1"/>
</dbReference>
<dbReference type="EMBL" id="VHIZ01000037">
    <property type="protein sequence ID" value="TPV28797.1"/>
    <property type="molecule type" value="Genomic_DNA"/>
</dbReference>
<proteinExistence type="predicted"/>
<dbReference type="InterPro" id="IPR002935">
    <property type="entry name" value="SAM_O-MeTrfase"/>
</dbReference>
<accession>A0ABY2Z8W2</accession>
<keyword evidence="1" id="KW-0489">Methyltransferase</keyword>
<keyword evidence="2" id="KW-0808">Transferase</keyword>
<evidence type="ECO:0000313" key="5">
    <source>
        <dbReference type="Proteomes" id="UP000316142"/>
    </source>
</evidence>
<sequence length="233" mass="25482">MRIPDYPSTDSDKWAQVDAWFSEKLAPEDAELNFALSNNAKQGLPAHDVSALQGKMLSLFVRMSQAVRVLEIGTLGGYSTIWMARALPQHGSVTTIEYSEHHAEVARQNIHQAGLTHCVTLHTGAALDILPDLEAPFDLIFIDADKVNNPCYLEWAIRLSRPGTVIVGDNTVRGGQVLDAESHDPNVRGLREFVRMIAEDERLDATAIQTVGEKGWDGFVLALVKAGRAVSPG</sequence>
<name>A0ABY2Z8W2_9GAMM</name>
<evidence type="ECO:0000256" key="1">
    <source>
        <dbReference type="ARBA" id="ARBA00022603"/>
    </source>
</evidence>
<dbReference type="PANTHER" id="PTHR10509:SF14">
    <property type="entry name" value="CAFFEOYL-COA O-METHYLTRANSFERASE 3-RELATED"/>
    <property type="match status" value="1"/>
</dbReference>
<keyword evidence="3" id="KW-0949">S-adenosyl-L-methionine</keyword>
<evidence type="ECO:0000313" key="4">
    <source>
        <dbReference type="EMBL" id="TPV28797.1"/>
    </source>
</evidence>
<dbReference type="SUPFAM" id="SSF53335">
    <property type="entry name" value="S-adenosyl-L-methionine-dependent methyltransferases"/>
    <property type="match status" value="1"/>
</dbReference>
<dbReference type="CDD" id="cd02440">
    <property type="entry name" value="AdoMet_MTases"/>
    <property type="match status" value="1"/>
</dbReference>
<dbReference type="PANTHER" id="PTHR10509">
    <property type="entry name" value="O-METHYLTRANSFERASE-RELATED"/>
    <property type="match status" value="1"/>
</dbReference>
<gene>
    <name evidence="4" type="ORF">FJW00_07520</name>
</gene>
<protein>
    <submittedName>
        <fullName evidence="4">O-methyltransferase</fullName>
    </submittedName>
</protein>
<organism evidence="4 5">
    <name type="scientific">Pantoea anthophila</name>
    <dbReference type="NCBI Taxonomy" id="470931"/>
    <lineage>
        <taxon>Bacteria</taxon>
        <taxon>Pseudomonadati</taxon>
        <taxon>Pseudomonadota</taxon>
        <taxon>Gammaproteobacteria</taxon>
        <taxon>Enterobacterales</taxon>
        <taxon>Erwiniaceae</taxon>
        <taxon>Pantoea</taxon>
    </lineage>
</organism>
<reference evidence="4 5" key="1">
    <citation type="submission" date="2019-06" db="EMBL/GenBank/DDBJ databases">
        <title>Taxogenomics and systematics of the genus Pantoea.</title>
        <authorList>
            <person name="Tambong J.T."/>
        </authorList>
    </citation>
    <scope>NUCLEOTIDE SEQUENCE [LARGE SCALE GENOMIC DNA]</scope>
    <source>
        <strain evidence="4 5">LMG 2558</strain>
    </source>
</reference>
<comment type="caution">
    <text evidence="4">The sequence shown here is derived from an EMBL/GenBank/DDBJ whole genome shotgun (WGS) entry which is preliminary data.</text>
</comment>
<dbReference type="Proteomes" id="UP000316142">
    <property type="component" value="Unassembled WGS sequence"/>
</dbReference>
<evidence type="ECO:0000256" key="2">
    <source>
        <dbReference type="ARBA" id="ARBA00022679"/>
    </source>
</evidence>
<dbReference type="InterPro" id="IPR029063">
    <property type="entry name" value="SAM-dependent_MTases_sf"/>
</dbReference>
<keyword evidence="5" id="KW-1185">Reference proteome</keyword>
<dbReference type="InterPro" id="IPR050362">
    <property type="entry name" value="Cation-dep_OMT"/>
</dbReference>
<dbReference type="RefSeq" id="WP_058957138.1">
    <property type="nucleotide sequence ID" value="NZ_CP122311.1"/>
</dbReference>